<feature type="domain" description="Exocyst complex subunit Exo70 C-terminal" evidence="5">
    <location>
        <begin position="234"/>
        <end position="593"/>
    </location>
</feature>
<keyword evidence="3" id="KW-0653">Protein transport</keyword>
<dbReference type="AlphaFoldDB" id="A0AAD4JMI3"/>
<organism evidence="6 7">
    <name type="scientific">Perilla frutescens var. hirtella</name>
    <name type="common">Perilla citriodora</name>
    <name type="synonym">Perilla setoyensis</name>
    <dbReference type="NCBI Taxonomy" id="608512"/>
    <lineage>
        <taxon>Eukaryota</taxon>
        <taxon>Viridiplantae</taxon>
        <taxon>Streptophyta</taxon>
        <taxon>Embryophyta</taxon>
        <taxon>Tracheophyta</taxon>
        <taxon>Spermatophyta</taxon>
        <taxon>Magnoliopsida</taxon>
        <taxon>eudicotyledons</taxon>
        <taxon>Gunneridae</taxon>
        <taxon>Pentapetalae</taxon>
        <taxon>asterids</taxon>
        <taxon>lamiids</taxon>
        <taxon>Lamiales</taxon>
        <taxon>Lamiaceae</taxon>
        <taxon>Nepetoideae</taxon>
        <taxon>Elsholtzieae</taxon>
        <taxon>Perilla</taxon>
    </lineage>
</organism>
<dbReference type="Gene3D" id="1.20.1280.170">
    <property type="entry name" value="Exocyst complex component Exo70"/>
    <property type="match status" value="1"/>
</dbReference>
<dbReference type="SUPFAM" id="SSF74788">
    <property type="entry name" value="Cullin repeat-like"/>
    <property type="match status" value="1"/>
</dbReference>
<dbReference type="Pfam" id="PF03081">
    <property type="entry name" value="Exo70_C"/>
    <property type="match status" value="1"/>
</dbReference>
<comment type="similarity">
    <text evidence="1 3">Belongs to the EXO70 family.</text>
</comment>
<dbReference type="PANTHER" id="PTHR12542">
    <property type="entry name" value="EXOCYST COMPLEX PROTEIN EXO70"/>
    <property type="match status" value="1"/>
</dbReference>
<sequence length="620" mass="69666">MKSWIFSGNINTDHSSLHTPHHRSSSVTASPSSGPPSRHHSLSEIMVDENISHARYIIKKWEVDAGKFERFSTLFSSDRKEAKKLLQATMGLQHAMNFYVKLTTNSAKLIGAQELMQIAMKRLMFEFYTILSANRKNLDSESFSSGSSVDGVSENQENMAATPPRVSEAERSVEDLKSIAECMIACGYGKECINIYRIIRKSIVDETLYHLGIERLSIDQLKKMEWTNLETKIKRWLHAVKIAVETLFHQEKILCDTVFSSSEKIAEACFAGVSRDAASDLFAFAENVCKCKKVMTPEKIFRLLDLYEAISDLLPDNEYIFSNKLLTAVRSQVAATQMKLGEAIRTMLGQFEEAIQKDTSKPPPGGGVHPLTRYVMNFLVFLGDYNSSVSEITEDWPVKVRSSSPSKYRFSSPASGGEAGASTVEISRRLDWLTLVLLCKLDGKAAAYDDIALSYLFLANNLNYVVSKVRNSNLELLIGHDWIQKHEMYVKKYLASYERIGWSNVISALPENSAAVLPPLKLSELFEKFCVSFQEACKQQSSWAIPDPKLREAVKTSLAKRIVSGYRVFYKQRRKAGLIVRYAPEDLHNYLSDLFCSASVKSYTASHKIDTMPYSPLGGG</sequence>
<reference evidence="6 7" key="1">
    <citation type="journal article" date="2021" name="Nat. Commun.">
        <title>Incipient diploidization of the medicinal plant Perilla within 10,000 years.</title>
        <authorList>
            <person name="Zhang Y."/>
            <person name="Shen Q."/>
            <person name="Leng L."/>
            <person name="Zhang D."/>
            <person name="Chen S."/>
            <person name="Shi Y."/>
            <person name="Ning Z."/>
            <person name="Chen S."/>
        </authorList>
    </citation>
    <scope>NUCLEOTIDE SEQUENCE [LARGE SCALE GENOMIC DNA]</scope>
    <source>
        <strain evidence="7">cv. PC099</strain>
    </source>
</reference>
<dbReference type="GO" id="GO:0015031">
    <property type="term" value="P:protein transport"/>
    <property type="evidence" value="ECO:0007669"/>
    <property type="project" value="UniProtKB-KW"/>
</dbReference>
<keyword evidence="2 3" id="KW-0813">Transport</keyword>
<dbReference type="InterPro" id="IPR016159">
    <property type="entry name" value="Cullin_repeat-like_dom_sf"/>
</dbReference>
<dbReference type="EMBL" id="SDAM02000019">
    <property type="protein sequence ID" value="KAH6836572.1"/>
    <property type="molecule type" value="Genomic_DNA"/>
</dbReference>
<keyword evidence="3" id="KW-0268">Exocytosis</keyword>
<evidence type="ECO:0000256" key="3">
    <source>
        <dbReference type="RuleBase" id="RU365026"/>
    </source>
</evidence>
<accession>A0AAD4JMI3</accession>
<dbReference type="Proteomes" id="UP001190926">
    <property type="component" value="Unassembled WGS sequence"/>
</dbReference>
<dbReference type="GO" id="GO:0005546">
    <property type="term" value="F:phosphatidylinositol-4,5-bisphosphate binding"/>
    <property type="evidence" value="ECO:0007669"/>
    <property type="project" value="InterPro"/>
</dbReference>
<feature type="compositionally biased region" description="Low complexity" evidence="4">
    <location>
        <begin position="25"/>
        <end position="36"/>
    </location>
</feature>
<dbReference type="InterPro" id="IPR004140">
    <property type="entry name" value="Exo70"/>
</dbReference>
<evidence type="ECO:0000313" key="6">
    <source>
        <dbReference type="EMBL" id="KAH6836572.1"/>
    </source>
</evidence>
<evidence type="ECO:0000256" key="2">
    <source>
        <dbReference type="ARBA" id="ARBA00022448"/>
    </source>
</evidence>
<comment type="caution">
    <text evidence="6">The sequence shown here is derived from an EMBL/GenBank/DDBJ whole genome shotgun (WGS) entry which is preliminary data.</text>
</comment>
<keyword evidence="7" id="KW-1185">Reference proteome</keyword>
<dbReference type="PANTHER" id="PTHR12542:SF17">
    <property type="entry name" value="EXOCYST SUBUNIT EXO70 FAMILY PROTEIN"/>
    <property type="match status" value="1"/>
</dbReference>
<feature type="region of interest" description="Disordered" evidence="4">
    <location>
        <begin position="147"/>
        <end position="167"/>
    </location>
</feature>
<evidence type="ECO:0000313" key="7">
    <source>
        <dbReference type="Proteomes" id="UP001190926"/>
    </source>
</evidence>
<evidence type="ECO:0000259" key="5">
    <source>
        <dbReference type="Pfam" id="PF03081"/>
    </source>
</evidence>
<evidence type="ECO:0000256" key="1">
    <source>
        <dbReference type="ARBA" id="ARBA00006756"/>
    </source>
</evidence>
<feature type="region of interest" description="Disordered" evidence="4">
    <location>
        <begin position="15"/>
        <end position="40"/>
    </location>
</feature>
<name>A0AAD4JMI3_PERFH</name>
<dbReference type="Pfam" id="PF20669">
    <property type="entry name" value="Exo70_N"/>
    <property type="match status" value="1"/>
</dbReference>
<gene>
    <name evidence="6" type="ORF">C2S53_005191</name>
</gene>
<proteinExistence type="inferred from homology"/>
<comment type="function">
    <text evidence="3">Component of the exocyst complex.</text>
</comment>
<dbReference type="GO" id="GO:0006887">
    <property type="term" value="P:exocytosis"/>
    <property type="evidence" value="ECO:0007669"/>
    <property type="project" value="UniProtKB-KW"/>
</dbReference>
<dbReference type="InterPro" id="IPR046364">
    <property type="entry name" value="Exo70_C"/>
</dbReference>
<dbReference type="GO" id="GO:0000145">
    <property type="term" value="C:exocyst"/>
    <property type="evidence" value="ECO:0007669"/>
    <property type="project" value="InterPro"/>
</dbReference>
<evidence type="ECO:0000256" key="4">
    <source>
        <dbReference type="SAM" id="MobiDB-lite"/>
    </source>
</evidence>
<protein>
    <recommendedName>
        <fullName evidence="3">Exocyst subunit Exo70 family protein</fullName>
    </recommendedName>
</protein>